<evidence type="ECO:0000313" key="6">
    <source>
        <dbReference type="EMBL" id="VDK54847.1"/>
    </source>
</evidence>
<dbReference type="SUPFAM" id="SSF46689">
    <property type="entry name" value="Homeodomain-like"/>
    <property type="match status" value="1"/>
</dbReference>
<dbReference type="PANTHER" id="PTHR21677:SF1">
    <property type="entry name" value="PROTEIN CRAMPED-LIKE"/>
    <property type="match status" value="1"/>
</dbReference>
<organism evidence="6 7">
    <name type="scientific">Anisakis simplex</name>
    <name type="common">Herring worm</name>
    <dbReference type="NCBI Taxonomy" id="6269"/>
    <lineage>
        <taxon>Eukaryota</taxon>
        <taxon>Metazoa</taxon>
        <taxon>Ecdysozoa</taxon>
        <taxon>Nematoda</taxon>
        <taxon>Chromadorea</taxon>
        <taxon>Rhabditida</taxon>
        <taxon>Spirurina</taxon>
        <taxon>Ascaridomorpha</taxon>
        <taxon>Ascaridoidea</taxon>
        <taxon>Anisakidae</taxon>
        <taxon>Anisakis</taxon>
        <taxon>Anisakis simplex complex</taxon>
    </lineage>
</organism>
<evidence type="ECO:0000256" key="3">
    <source>
        <dbReference type="ARBA" id="ARBA00023242"/>
    </source>
</evidence>
<dbReference type="InterPro" id="IPR009057">
    <property type="entry name" value="Homeodomain-like_sf"/>
</dbReference>
<dbReference type="EMBL" id="UYRR01032263">
    <property type="protein sequence ID" value="VDK54847.1"/>
    <property type="molecule type" value="Genomic_DNA"/>
</dbReference>
<reference evidence="6 7" key="1">
    <citation type="submission" date="2018-11" db="EMBL/GenBank/DDBJ databases">
        <authorList>
            <consortium name="Pathogen Informatics"/>
        </authorList>
    </citation>
    <scope>NUCLEOTIDE SEQUENCE [LARGE SCALE GENOMIC DNA]</scope>
</reference>
<gene>
    <name evidence="6" type="ORF">ASIM_LOCUS15345</name>
</gene>
<dbReference type="GO" id="GO:0005634">
    <property type="term" value="C:nucleus"/>
    <property type="evidence" value="ECO:0007669"/>
    <property type="project" value="UniProtKB-SubCell"/>
</dbReference>
<feature type="region of interest" description="Disordered" evidence="4">
    <location>
        <begin position="1"/>
        <end position="33"/>
    </location>
</feature>
<evidence type="ECO:0000256" key="1">
    <source>
        <dbReference type="ARBA" id="ARBA00004123"/>
    </source>
</evidence>
<dbReference type="Gene3D" id="1.20.58.1880">
    <property type="match status" value="1"/>
</dbReference>
<dbReference type="AlphaFoldDB" id="A0A3P6R7Q1"/>
<comment type="subcellular location">
    <subcellularLocation>
        <location evidence="1">Nucleus</location>
    </subcellularLocation>
</comment>
<proteinExistence type="predicted"/>
<dbReference type="Proteomes" id="UP000267096">
    <property type="component" value="Unassembled WGS sequence"/>
</dbReference>
<dbReference type="InterPro" id="IPR001005">
    <property type="entry name" value="SANT/Myb"/>
</dbReference>
<feature type="compositionally biased region" description="Low complexity" evidence="4">
    <location>
        <begin position="1"/>
        <end position="30"/>
    </location>
</feature>
<protein>
    <recommendedName>
        <fullName evidence="5">SANT domain-containing protein</fullName>
    </recommendedName>
</protein>
<evidence type="ECO:0000256" key="4">
    <source>
        <dbReference type="SAM" id="MobiDB-lite"/>
    </source>
</evidence>
<evidence type="ECO:0000313" key="7">
    <source>
        <dbReference type="Proteomes" id="UP000267096"/>
    </source>
</evidence>
<name>A0A3P6R7Q1_ANISI</name>
<dbReference type="InterPro" id="IPR017884">
    <property type="entry name" value="SANT_dom"/>
</dbReference>
<keyword evidence="7" id="KW-1185">Reference proteome</keyword>
<keyword evidence="3" id="KW-0539">Nucleus</keyword>
<dbReference type="SMART" id="SM00717">
    <property type="entry name" value="SANT"/>
    <property type="match status" value="1"/>
</dbReference>
<accession>A0A3P6R7Q1</accession>
<feature type="region of interest" description="Disordered" evidence="4">
    <location>
        <begin position="409"/>
        <end position="455"/>
    </location>
</feature>
<dbReference type="Pfam" id="PF00249">
    <property type="entry name" value="Myb_DNA-binding"/>
    <property type="match status" value="1"/>
</dbReference>
<dbReference type="GO" id="GO:0003682">
    <property type="term" value="F:chromatin binding"/>
    <property type="evidence" value="ECO:0007669"/>
    <property type="project" value="InterPro"/>
</dbReference>
<dbReference type="OrthoDB" id="515799at2759"/>
<evidence type="ECO:0000256" key="2">
    <source>
        <dbReference type="ARBA" id="ARBA00023125"/>
    </source>
</evidence>
<dbReference type="InterPro" id="IPR055315">
    <property type="entry name" value="Cramped-like"/>
</dbReference>
<dbReference type="PROSITE" id="PS51293">
    <property type="entry name" value="SANT"/>
    <property type="match status" value="1"/>
</dbReference>
<evidence type="ECO:0000259" key="5">
    <source>
        <dbReference type="PROSITE" id="PS51293"/>
    </source>
</evidence>
<keyword evidence="2" id="KW-0238">DNA-binding</keyword>
<dbReference type="GO" id="GO:0007389">
    <property type="term" value="P:pattern specification process"/>
    <property type="evidence" value="ECO:0007669"/>
    <property type="project" value="TreeGrafter"/>
</dbReference>
<dbReference type="CDD" id="cd00167">
    <property type="entry name" value="SANT"/>
    <property type="match status" value="1"/>
</dbReference>
<sequence>MNASVSTTSTTNNNTSTTTTTQQSSSNNAKTTRKWGQWNNTETSLFYEGIKQFGKDFDQIAKLMSRRKMNKDKEQIRNYYFNSFKLLRSIVMIDESLLFRSLLFYEHRFFWNIRTEYSRTDVKFLLDSFLFRWTSVKRKKKPAVPIRTPVCPALQKLFPSCQKAEQPLPSHIFIYLSPKNESDRNYVESCGQNALIRIKLLLNDQLKSIFKLLKIKWTHPLQKAFDDVDSSWKGSSFSVSIFPDKSTRLGRLYVRHVEDSGSNIFSMNRLRKERIQRCADDTDEHSNHSDSATTARLTSACDAAHSGHLHSNNIADANQEITNMLSKDSTKETNSFILNEVTLRAGLNENSVGDATVTELFYICGMEQNISLQYSINRPKNRDVQPWNVFVSLITRNYGENFAKIMAEPESTDEVQPVMVTVEDRSRKRRTSSSNSNDTNNCTTSSNATSSQKTALSSTSKSIAIINAHSTENNTSAADNNSNVNSNQCAPVVESENNAFMLQLESLQTKKRCKAYTQRTQPKRIALPRNASNNTNNKNNIYGSGSHNIAYTNNRFDMVTNVNVSNSLVTSANLNDNNFCYQNAVDFSSIAPSTSIILDNIASQHQNIPADLYQLQPSAVSSAVAQQHDEYSPNEVIRLNNSDPSAAPLNNYGVYHPGANNDTNRNKTLTELSAVDLVGANSSVSAATNSVSLDMSPFKGNSSLPEDVKYSFEMMMQQNSIDYCRNFEQLLTSIDTPKKVHFH</sequence>
<dbReference type="PANTHER" id="PTHR21677">
    <property type="entry name" value="CRAMPED PROTEIN"/>
    <property type="match status" value="1"/>
</dbReference>
<feature type="domain" description="SANT" evidence="5">
    <location>
        <begin position="38"/>
        <end position="88"/>
    </location>
</feature>
<dbReference type="GO" id="GO:0003677">
    <property type="term" value="F:DNA binding"/>
    <property type="evidence" value="ECO:0007669"/>
    <property type="project" value="UniProtKB-KW"/>
</dbReference>
<feature type="compositionally biased region" description="Low complexity" evidence="4">
    <location>
        <begin position="432"/>
        <end position="451"/>
    </location>
</feature>